<proteinExistence type="predicted"/>
<dbReference type="PANTHER" id="PTHR33331">
    <property type="entry name" value="COILED-COIL DOMAIN-CONTAINING PROTEIN 162"/>
    <property type="match status" value="1"/>
</dbReference>
<organism evidence="3 4">
    <name type="scientific">Phytophthora fragariae</name>
    <dbReference type="NCBI Taxonomy" id="53985"/>
    <lineage>
        <taxon>Eukaryota</taxon>
        <taxon>Sar</taxon>
        <taxon>Stramenopiles</taxon>
        <taxon>Oomycota</taxon>
        <taxon>Peronosporomycetes</taxon>
        <taxon>Peronosporales</taxon>
        <taxon>Peronosporaceae</taxon>
        <taxon>Phytophthora</taxon>
    </lineage>
</organism>
<dbReference type="PANTHER" id="PTHR33331:SF13">
    <property type="entry name" value="COILED-COIL DOMAIN CONTAINING 162"/>
    <property type="match status" value="1"/>
</dbReference>
<feature type="region of interest" description="Disordered" evidence="2">
    <location>
        <begin position="2214"/>
        <end position="2326"/>
    </location>
</feature>
<feature type="compositionally biased region" description="Polar residues" evidence="2">
    <location>
        <begin position="2313"/>
        <end position="2323"/>
    </location>
</feature>
<feature type="region of interest" description="Disordered" evidence="2">
    <location>
        <begin position="1794"/>
        <end position="1819"/>
    </location>
</feature>
<feature type="compositionally biased region" description="Basic and acidic residues" evidence="2">
    <location>
        <begin position="19"/>
        <end position="30"/>
    </location>
</feature>
<accession>A0A6G0L848</accession>
<comment type="caution">
    <text evidence="3">The sequence shown here is derived from an EMBL/GenBank/DDBJ whole genome shotgun (WGS) entry which is preliminary data.</text>
</comment>
<feature type="region of interest" description="Disordered" evidence="2">
    <location>
        <begin position="1745"/>
        <end position="1773"/>
    </location>
</feature>
<dbReference type="EMBL" id="QXFX01000567">
    <property type="protein sequence ID" value="KAE9111136.1"/>
    <property type="molecule type" value="Genomic_DNA"/>
</dbReference>
<name>A0A6G0L848_9STRA</name>
<reference evidence="3 4" key="1">
    <citation type="submission" date="2018-09" db="EMBL/GenBank/DDBJ databases">
        <title>Genomic investigation of the strawberry pathogen Phytophthora fragariae indicates pathogenicity is determined by transcriptional variation in three key races.</title>
        <authorList>
            <person name="Adams T.M."/>
            <person name="Armitage A.D."/>
            <person name="Sobczyk M.K."/>
            <person name="Bates H.J."/>
            <person name="Dunwell J.M."/>
            <person name="Nellist C.F."/>
            <person name="Harrison R.J."/>
        </authorList>
    </citation>
    <scope>NUCLEOTIDE SEQUENCE [LARGE SCALE GENOMIC DNA]</scope>
    <source>
        <strain evidence="3 4">ONT-3</strain>
    </source>
</reference>
<evidence type="ECO:0000313" key="4">
    <source>
        <dbReference type="Proteomes" id="UP000488956"/>
    </source>
</evidence>
<feature type="region of interest" description="Disordered" evidence="2">
    <location>
        <begin position="468"/>
        <end position="488"/>
    </location>
</feature>
<gene>
    <name evidence="3" type="ORF">PF010_g10920</name>
</gene>
<feature type="region of interest" description="Disordered" evidence="2">
    <location>
        <begin position="1"/>
        <end position="36"/>
    </location>
</feature>
<evidence type="ECO:0000313" key="3">
    <source>
        <dbReference type="EMBL" id="KAE9111136.1"/>
    </source>
</evidence>
<feature type="compositionally biased region" description="Acidic residues" evidence="2">
    <location>
        <begin position="470"/>
        <end position="479"/>
    </location>
</feature>
<sequence>MSTQLVALQKNGDPLQPLRQERPKLTKQDDGTPEPTVISRRQAELEAANDRLQRTAQNFSIEWKSFLGYAMKIKQQRANGATTSPPTGERDLEDLLLKTQGGLVLLRELHNRRDEQWKAVREHFGYEHSSPNAATDEDKSDPPPPQQVARQPQWLHTLTSKLLELNQQVAVACHCALKRSQLTVDQHQTPTTRKLPMQSPVLVKQRSHALETHHRLLHALHPESSPLHDFVTVDDVNKLLQFNYMKHQQAVVLERFCTRLKWLPVSHRFHLRQRMLALIHQQKVKNTPRPTAYHDSKVHIHCPLFMMSTSHFITELKHLAQKCSLTISSDSKASAEEYEDLRRGADAYLASAVSTFPPDNVINSDASLEVNLESLVHAYTQNSRWELIQRGYLRNCEPRHGSIEETLIALRNDHKIDSLLANEWELLSLDDVEYLRVRLEALSRAHMNRAKVDVTNSEPAAVANVITEEATVDDEADEGEGSKPKTGLPHAWNPDALYSLYVLRVSSCRTRRLSLLRLLNYLHFVQLCQTSSLPIDGAFKVTPDSKHPIHAASMPSTFAAGSADGAMISPWMVTKCEKTGDYVVTRVPGRRQEDINDEDNDSNSSQPQEFIFAAARRDLEVLELQMLRIASIFIFKQEYDSLPTSPRKRNSDKYGNDQESDSIVTTIDRLQVLRDIYDCELAFQQAKAQLVERILECGLEFSPRPQDISELGLASPEDHTEPFAAILFPLLQRRPLIDFSHAYFFESYAAETLLLELQTSLVQQMAQHFQRLEWSALREFAFSEESNEEDEKHQWVCRQILGSQALVQLYAHQEELVLEADEKWFTATSIGDFHSLQHVLLEQILVIWSLIIKLELPGRTVNCLERTAGDLLLGGGWQLVLPPQILADVYRNLHEQPSAPPTLVECLAQAIELDIWRQKLTKSVYEAHLLERIHNFQFGFVKQVAAFDTVVGGEQARHLPFFFDFGDCDRTKSLQPIAFELETPMFHASASKFAALCSGDGKSISEWLQTQLSALHTRTGDSGDNDDITTQAKHSETWRSSLLELQEQYVSYMTVIVGYQDAVGADVYEFAASYPYVCLANSLAPESSSSSDENSTLAMDINTVRTKYAKEISDKMTEEMRTSCFPYWKRLENLKQQLQERFTTAPSQTSDGLKAAFASLQPRCHLEVDMAACGQLLGDEMHHPKLLIALNDHLQRLRNEKRLMQQLSPAARARCAFTTRSATTDRFTNEALNDEDQPSGLTKWLLVKLHQLKEDLQIHERPKVEQLLLTPPAARVSPSAAAQRAKRTFGTTRSTEESSVDVQTLLQTIPTFRCLLQTFAVSYEKPRRDSTGGAASAHAARLHEHREETLRVLLSIFNQLSCTLDLLWIRCGSRFATTRYTSSGSGLRYVPIETSSESPAGGVHSGLGRLERWQTQFHYEVRHLLDDITCRLSPEAAITTGDLFDTHPEHLKSQYYASLMRQEVHAALQEASAHSMHMLRCTTNYALLQTYQKNAGIRVRKRRQHLVVFLSSLENIATTAMDAPQARMRRLVRAGETAFFAEARPREREREWQSFKDAIGKYEPRDRAYIAAITRLLELHRVFIDENCQALLRLEEEAASASLIAQCAAENQALIALDELWDRFQLPAWDSLLGDEGFLSRGRSTAPVVGGKNLHMKKRLLGNADGAASPSSEFSSPNDPSFALRSLHMSSATALVQFCNTGVLVLPPPSIIEDQLSYLEISVELTWVNADMKELEEQYKKLMLHRKTHREHQRLSSATPRKPPKYPQAVSGPTCSTAASSLLALNKYFHQEGVPDDKAQQPESSSGVSPERKPKKREPAPVFVVPASEVAQFLHDITSKCVEHSQQLLDLQNTAMQQLRDQSQAVTIECQQIEKQWAKAKAEERIRREAFAVDHAFHLYFEVEALRKQLGVVEARRELEQQILRCDLNAEYDEKLRVMHAELLNKQQKFAEYRTTMQRELQTVIQGAHSQFVDQLLDYSGAIPSATKTSVATLLRGQQDVVRIKSENAAMKQALLRVQALGDMQQQTQNAARERELLLTQRFATAEALQRNEVEKLQAYVKQLEGNMSKLSQEKTYFQVKWTTAQKQMEATAQRRREAKIRALSATYTRTMPTTGATGSDDDTPPAIVINTRVKIDAQSDTESVTEPGTARPPTATSTVDAAQKQERQRLEAQYLNTTRHYQNEIRRLQQQVTREIREKAAIAEQLTQLRQYESSASIQPRDGLPLIDDPQTPRTPRGEDTFSRRDHLLPSTPRRSQSASPRTPTRAAPPDRSSTPRRPKSSFSPRTSLLRAHVAGSQPPVLEPCSIAPGSAASSRPNSSAGTPVRKFQVVKRETHVVGGVAGVSNTLSIREPLPYR</sequence>
<feature type="compositionally biased region" description="Low complexity" evidence="2">
    <location>
        <begin position="2259"/>
        <end position="2274"/>
    </location>
</feature>
<feature type="region of interest" description="Disordered" evidence="2">
    <location>
        <begin position="2138"/>
        <end position="2163"/>
    </location>
</feature>
<feature type="region of interest" description="Disordered" evidence="2">
    <location>
        <begin position="587"/>
        <end position="606"/>
    </location>
</feature>
<protein>
    <submittedName>
        <fullName evidence="3">Uncharacterized protein</fullName>
    </submittedName>
</protein>
<keyword evidence="1" id="KW-0175">Coiled coil</keyword>
<feature type="compositionally biased region" description="Basic and acidic residues" evidence="2">
    <location>
        <begin position="2237"/>
        <end position="2249"/>
    </location>
</feature>
<evidence type="ECO:0000256" key="1">
    <source>
        <dbReference type="SAM" id="Coils"/>
    </source>
</evidence>
<dbReference type="Proteomes" id="UP000488956">
    <property type="component" value="Unassembled WGS sequence"/>
</dbReference>
<evidence type="ECO:0000256" key="2">
    <source>
        <dbReference type="SAM" id="MobiDB-lite"/>
    </source>
</evidence>
<dbReference type="InterPro" id="IPR040401">
    <property type="entry name" value="CCDC162"/>
</dbReference>
<feature type="region of interest" description="Disordered" evidence="2">
    <location>
        <begin position="127"/>
        <end position="150"/>
    </location>
</feature>
<feature type="coiled-coil region" evidence="1">
    <location>
        <begin position="2172"/>
        <end position="2206"/>
    </location>
</feature>